<evidence type="ECO:0000313" key="3">
    <source>
        <dbReference type="EMBL" id="TMI75208.1"/>
    </source>
</evidence>
<accession>A0A537IV58</accession>
<dbReference type="InterPro" id="IPR029044">
    <property type="entry name" value="Nucleotide-diphossugar_trans"/>
</dbReference>
<dbReference type="InterPro" id="IPR001173">
    <property type="entry name" value="Glyco_trans_2-like"/>
</dbReference>
<comment type="caution">
    <text evidence="3">The sequence shown here is derived from an EMBL/GenBank/DDBJ whole genome shotgun (WGS) entry which is preliminary data.</text>
</comment>
<dbReference type="Proteomes" id="UP000318834">
    <property type="component" value="Unassembled WGS sequence"/>
</dbReference>
<feature type="compositionally biased region" description="Basic and acidic residues" evidence="1">
    <location>
        <begin position="1"/>
        <end position="19"/>
    </location>
</feature>
<organism evidence="3 4">
    <name type="scientific">Candidatus Segetimicrobium genomatis</name>
    <dbReference type="NCBI Taxonomy" id="2569760"/>
    <lineage>
        <taxon>Bacteria</taxon>
        <taxon>Bacillati</taxon>
        <taxon>Candidatus Sysuimicrobiota</taxon>
        <taxon>Candidatus Sysuimicrobiia</taxon>
        <taxon>Candidatus Sysuimicrobiales</taxon>
        <taxon>Candidatus Segetimicrobiaceae</taxon>
        <taxon>Candidatus Segetimicrobium</taxon>
    </lineage>
</organism>
<feature type="domain" description="Glycosyltransferase 2-like" evidence="2">
    <location>
        <begin position="52"/>
        <end position="213"/>
    </location>
</feature>
<gene>
    <name evidence="3" type="ORF">E6H05_06930</name>
</gene>
<dbReference type="Gene3D" id="3.90.550.10">
    <property type="entry name" value="Spore Coat Polysaccharide Biosynthesis Protein SpsA, Chain A"/>
    <property type="match status" value="1"/>
</dbReference>
<reference evidence="3 4" key="1">
    <citation type="journal article" date="2019" name="Nat. Microbiol.">
        <title>Mediterranean grassland soil C-N compound turnover is dependent on rainfall and depth, and is mediated by genomically divergent microorganisms.</title>
        <authorList>
            <person name="Diamond S."/>
            <person name="Andeer P.F."/>
            <person name="Li Z."/>
            <person name="Crits-Christoph A."/>
            <person name="Burstein D."/>
            <person name="Anantharaman K."/>
            <person name="Lane K.R."/>
            <person name="Thomas B.C."/>
            <person name="Pan C."/>
            <person name="Northen T.R."/>
            <person name="Banfield J.F."/>
        </authorList>
    </citation>
    <scope>NUCLEOTIDE SEQUENCE [LARGE SCALE GENOMIC DNA]</scope>
    <source>
        <strain evidence="3">NP_8</strain>
    </source>
</reference>
<dbReference type="SUPFAM" id="SSF53448">
    <property type="entry name" value="Nucleotide-diphospho-sugar transferases"/>
    <property type="match status" value="1"/>
</dbReference>
<dbReference type="GO" id="GO:0016740">
    <property type="term" value="F:transferase activity"/>
    <property type="evidence" value="ECO:0007669"/>
    <property type="project" value="UniProtKB-KW"/>
</dbReference>
<dbReference type="AlphaFoldDB" id="A0A537IV58"/>
<protein>
    <submittedName>
        <fullName evidence="3">Glycosyltransferase family 2 protein</fullName>
    </submittedName>
</protein>
<evidence type="ECO:0000313" key="4">
    <source>
        <dbReference type="Proteomes" id="UP000318834"/>
    </source>
</evidence>
<feature type="region of interest" description="Disordered" evidence="1">
    <location>
        <begin position="1"/>
        <end position="22"/>
    </location>
</feature>
<dbReference type="CDD" id="cd00761">
    <property type="entry name" value="Glyco_tranf_GTA_type"/>
    <property type="match status" value="1"/>
</dbReference>
<dbReference type="PANTHER" id="PTHR43685">
    <property type="entry name" value="GLYCOSYLTRANSFERASE"/>
    <property type="match status" value="1"/>
</dbReference>
<proteinExistence type="predicted"/>
<dbReference type="InterPro" id="IPR050834">
    <property type="entry name" value="Glycosyltransf_2"/>
</dbReference>
<keyword evidence="3" id="KW-0808">Transferase</keyword>
<dbReference type="EMBL" id="VBAP01000046">
    <property type="protein sequence ID" value="TMI75208.1"/>
    <property type="molecule type" value="Genomic_DNA"/>
</dbReference>
<sequence>MVLERHLPRAHAAPRDRSGGARRLRRGLLRAQARGESQPPRQLVTRTSPRVSVGVPVHNGERYLGEALDSLLAQTFEDFELIVCDNASTDRTGDIARSYAAKDRRVRYACNEQNLGANRNFRRTFELSSGEYFRWTSADDLAGPELLARCVEVLDRDPGAVLACPKTRFIDEDGRCLSDYDDGLHLAFPKASERFHEVLERLGYVNAHYGLMRAAVMRSMRPLGAYPGADVVFLAELSLYGTFWEVPEFLFYRRFHPGAASRMDRVQISVFMDPNGRGRIHLWEWRRLLELGRAVVHAPLGPREKLRASRFLARRAMWNRDTLARELSAAIRELATGKERG</sequence>
<name>A0A537IV58_9BACT</name>
<dbReference type="Pfam" id="PF00535">
    <property type="entry name" value="Glycos_transf_2"/>
    <property type="match status" value="1"/>
</dbReference>
<evidence type="ECO:0000256" key="1">
    <source>
        <dbReference type="SAM" id="MobiDB-lite"/>
    </source>
</evidence>
<dbReference type="PANTHER" id="PTHR43685:SF2">
    <property type="entry name" value="GLYCOSYLTRANSFERASE 2-LIKE DOMAIN-CONTAINING PROTEIN"/>
    <property type="match status" value="1"/>
</dbReference>
<evidence type="ECO:0000259" key="2">
    <source>
        <dbReference type="Pfam" id="PF00535"/>
    </source>
</evidence>